<dbReference type="Proteomes" id="UP001300672">
    <property type="component" value="Chromosome"/>
</dbReference>
<evidence type="ECO:0000313" key="4">
    <source>
        <dbReference type="EMBL" id="WGZ91908.1"/>
    </source>
</evidence>
<reference evidence="4" key="2">
    <citation type="submission" date="2023-04" db="EMBL/GenBank/DDBJ databases">
        <authorList>
            <person name="Beletskiy A.V."/>
            <person name="Mardanov A.V."/>
            <person name="Ravin N.V."/>
        </authorList>
    </citation>
    <scope>NUCLEOTIDE SEQUENCE</scope>
    <source>
        <strain evidence="4">GKL-01</strain>
    </source>
</reference>
<dbReference type="PIRSF" id="PIRSF026508">
    <property type="entry name" value="TelA"/>
    <property type="match status" value="1"/>
</dbReference>
<gene>
    <name evidence="4" type="ORF">QJT80_05360</name>
</gene>
<feature type="coiled-coil region" evidence="3">
    <location>
        <begin position="129"/>
        <end position="156"/>
    </location>
</feature>
<evidence type="ECO:0000256" key="1">
    <source>
        <dbReference type="ARBA" id="ARBA00005541"/>
    </source>
</evidence>
<dbReference type="Pfam" id="PF05816">
    <property type="entry name" value="TelA"/>
    <property type="match status" value="1"/>
</dbReference>
<keyword evidence="3" id="KW-0175">Coiled coil</keyword>
<evidence type="ECO:0000256" key="3">
    <source>
        <dbReference type="SAM" id="Coils"/>
    </source>
</evidence>
<dbReference type="KEGG" id="tdu:QJT80_05360"/>
<comment type="similarity">
    <text evidence="1 2">Belongs to the TelA family.</text>
</comment>
<organism evidence="4">
    <name type="scientific">Candidatus Thiocaldithrix dubininis</name>
    <dbReference type="NCBI Taxonomy" id="3080823"/>
    <lineage>
        <taxon>Bacteria</taxon>
        <taxon>Pseudomonadati</taxon>
        <taxon>Pseudomonadota</taxon>
        <taxon>Gammaproteobacteria</taxon>
        <taxon>Thiotrichales</taxon>
        <taxon>Thiotrichaceae</taxon>
        <taxon>Candidatus Thiocaldithrix</taxon>
    </lineage>
</organism>
<accession>A0AA95KLI5</accession>
<dbReference type="PANTHER" id="PTHR38432">
    <property type="entry name" value="TELA-LIKE PROTEIN SAOUHSC_01408"/>
    <property type="match status" value="1"/>
</dbReference>
<dbReference type="PANTHER" id="PTHR38432:SF1">
    <property type="entry name" value="TELA-LIKE PROTEIN SAOUHSC_01408"/>
    <property type="match status" value="1"/>
</dbReference>
<protein>
    <submittedName>
        <fullName evidence="4">Toxic anion resistance protein</fullName>
    </submittedName>
</protein>
<proteinExistence type="inferred from homology"/>
<dbReference type="AlphaFoldDB" id="A0AA95KLI5"/>
<dbReference type="InterPro" id="IPR008863">
    <property type="entry name" value="Toxic_anion-R_TelA"/>
</dbReference>
<evidence type="ECO:0000256" key="2">
    <source>
        <dbReference type="PIRNR" id="PIRNR026508"/>
    </source>
</evidence>
<dbReference type="EMBL" id="CP124755">
    <property type="protein sequence ID" value="WGZ91908.1"/>
    <property type="molecule type" value="Genomic_DNA"/>
</dbReference>
<feature type="coiled-coil region" evidence="3">
    <location>
        <begin position="350"/>
        <end position="377"/>
    </location>
</feature>
<reference evidence="4" key="1">
    <citation type="journal article" date="2023" name="Int. J. Mol. Sci.">
        <title>Metagenomics Revealed a New Genus 'Candidatus Thiocaldithrix dubininis' gen. nov., sp. nov. and a New Species 'Candidatus Thiothrix putei' sp. nov. in the Family Thiotrichaceae, Some Members of Which Have Traits of Both Na+- and H+-Motive Energetics.</title>
        <authorList>
            <person name="Ravin N.V."/>
            <person name="Muntyan M.S."/>
            <person name="Smolyakov D.D."/>
            <person name="Rudenko T.S."/>
            <person name="Beletsky A.V."/>
            <person name="Mardanov A.V."/>
            <person name="Grabovich M.Y."/>
        </authorList>
    </citation>
    <scope>NUCLEOTIDE SEQUENCE</scope>
    <source>
        <strain evidence="4">GKL-01</strain>
    </source>
</reference>
<name>A0AA95KLI5_9GAMM</name>
<sequence>MNEPQVSTITQTTPAIVPGTELAPLPEVTTELVAYTAAPDPKKQELEQLIAEIDMDDRSSIMFFGTKTQEQMTTISEKMLNGVKNKDLGAAGKSLTHMITAIKGFNIDELNPAHEPSWWEKLIGKAKPIQEFISQYEDVRKQIESITDEMEAHKTQLLTDVVTLDKLYEANLDFFHRLESYIAAGEEKLRRLDSQDVPALEAKVAAAPEDMVLAQSLRDLRSARDDLERRVHDLRLTRQVAMQSLPSIRLVQENDKTLINKINSTLINTVPLWKNQLAQAVTILRMSDAAKVVKEANDLTNDLLEKNAETLRMGNAEVRKQMERGVFDIESVKKANVALIETINDSLRIADEGKAMRAKAEAELKVMESELRQTLISAKARENNPATRSGV</sequence>